<dbReference type="Gene3D" id="3.30.565.10">
    <property type="entry name" value="Histidine kinase-like ATPase, C-terminal domain"/>
    <property type="match status" value="1"/>
</dbReference>
<protein>
    <submittedName>
        <fullName evidence="4">Sensor histidine kinase</fullName>
    </submittedName>
</protein>
<comment type="caution">
    <text evidence="4">The sequence shown here is derived from an EMBL/GenBank/DDBJ whole genome shotgun (WGS) entry which is preliminary data.</text>
</comment>
<name>A0ABS3JSX9_9BACT</name>
<feature type="transmembrane region" description="Helical" evidence="2">
    <location>
        <begin position="7"/>
        <end position="27"/>
    </location>
</feature>
<feature type="domain" description="Signal transduction histidine kinase internal region" evidence="3">
    <location>
        <begin position="198"/>
        <end position="276"/>
    </location>
</feature>
<feature type="transmembrane region" description="Helical" evidence="2">
    <location>
        <begin position="161"/>
        <end position="180"/>
    </location>
</feature>
<evidence type="ECO:0000313" key="5">
    <source>
        <dbReference type="Proteomes" id="UP000664628"/>
    </source>
</evidence>
<evidence type="ECO:0000256" key="2">
    <source>
        <dbReference type="SAM" id="Phobius"/>
    </source>
</evidence>
<evidence type="ECO:0000259" key="3">
    <source>
        <dbReference type="Pfam" id="PF06580"/>
    </source>
</evidence>
<accession>A0ABS3JSX9</accession>
<keyword evidence="4" id="KW-0808">Transferase</keyword>
<keyword evidence="4" id="KW-0418">Kinase</keyword>
<gene>
    <name evidence="4" type="ORF">J2I46_25720</name>
</gene>
<keyword evidence="2" id="KW-1133">Transmembrane helix</keyword>
<dbReference type="RefSeq" id="WP_207331955.1">
    <property type="nucleotide sequence ID" value="NZ_JAFMYW010000009.1"/>
</dbReference>
<evidence type="ECO:0000256" key="1">
    <source>
        <dbReference type="SAM" id="MobiDB-lite"/>
    </source>
</evidence>
<keyword evidence="5" id="KW-1185">Reference proteome</keyword>
<proteinExistence type="predicted"/>
<dbReference type="SUPFAM" id="SSF55874">
    <property type="entry name" value="ATPase domain of HSP90 chaperone/DNA topoisomerase II/histidine kinase"/>
    <property type="match status" value="1"/>
</dbReference>
<dbReference type="GO" id="GO:0016301">
    <property type="term" value="F:kinase activity"/>
    <property type="evidence" value="ECO:0007669"/>
    <property type="project" value="UniProtKB-KW"/>
</dbReference>
<reference evidence="4 5" key="1">
    <citation type="submission" date="2021-03" db="EMBL/GenBank/DDBJ databases">
        <title>Fibrella sp. HMF5405 genome sequencing and assembly.</title>
        <authorList>
            <person name="Kang H."/>
            <person name="Kim H."/>
            <person name="Bae S."/>
            <person name="Joh K."/>
        </authorList>
    </citation>
    <scope>NUCLEOTIDE SEQUENCE [LARGE SCALE GENOMIC DNA]</scope>
    <source>
        <strain evidence="4 5">HMF5405</strain>
    </source>
</reference>
<keyword evidence="2" id="KW-0472">Membrane</keyword>
<keyword evidence="2" id="KW-0812">Transmembrane</keyword>
<evidence type="ECO:0000313" key="4">
    <source>
        <dbReference type="EMBL" id="MBO0952007.1"/>
    </source>
</evidence>
<feature type="transmembrane region" description="Helical" evidence="2">
    <location>
        <begin position="47"/>
        <end position="69"/>
    </location>
</feature>
<dbReference type="PANTHER" id="PTHR34220">
    <property type="entry name" value="SENSOR HISTIDINE KINASE YPDA"/>
    <property type="match status" value="1"/>
</dbReference>
<dbReference type="Proteomes" id="UP000664628">
    <property type="component" value="Unassembled WGS sequence"/>
</dbReference>
<organism evidence="4 5">
    <name type="scientific">Fibrella forsythiae</name>
    <dbReference type="NCBI Taxonomy" id="2817061"/>
    <lineage>
        <taxon>Bacteria</taxon>
        <taxon>Pseudomonadati</taxon>
        <taxon>Bacteroidota</taxon>
        <taxon>Cytophagia</taxon>
        <taxon>Cytophagales</taxon>
        <taxon>Spirosomataceae</taxon>
        <taxon>Fibrella</taxon>
    </lineage>
</organism>
<dbReference type="InterPro" id="IPR050640">
    <property type="entry name" value="Bact_2-comp_sensor_kinase"/>
</dbReference>
<dbReference type="PANTHER" id="PTHR34220:SF7">
    <property type="entry name" value="SENSOR HISTIDINE KINASE YPDA"/>
    <property type="match status" value="1"/>
</dbReference>
<feature type="transmembrane region" description="Helical" evidence="2">
    <location>
        <begin position="76"/>
        <end position="94"/>
    </location>
</feature>
<dbReference type="InterPro" id="IPR010559">
    <property type="entry name" value="Sig_transdc_His_kin_internal"/>
</dbReference>
<dbReference type="EMBL" id="JAFMYW010000009">
    <property type="protein sequence ID" value="MBO0952007.1"/>
    <property type="molecule type" value="Genomic_DNA"/>
</dbReference>
<dbReference type="Pfam" id="PF06580">
    <property type="entry name" value="His_kinase"/>
    <property type="match status" value="1"/>
</dbReference>
<dbReference type="InterPro" id="IPR036890">
    <property type="entry name" value="HATPase_C_sf"/>
</dbReference>
<sequence length="385" mass="44168">MRNWLNTYALRLIAGAALLALPFLFIISEGTDVNHLIPHRHDIQNTLTYLALLLFSYVNYTIFVPRWYLRKQYSRYFVVVVMCLLGATLIPQRIEQWFFLKPPANPTVAGWAKQLLWEENLFPPIPPQHDHRPPANQHDPVTGPPPQRPDDLDGLFPTTPLSVKLGIIFLLGTVSILTSISVQTNNRLRQVETDQLLAELSQLKAQIQPHFLFNTLNSIYALAIRRDDRTAETIVKLSEFMRYMIRDVHHDTVALDKEVQYMANYIDLQRARLRDSVVIDYTLDGNTSGKQIAPLVLFSFIENAFKYGVNPNEESVIRIQLQLQINSLRLQVYNRKVPVSHLEPSTGIGLPNARERLRLLYPAAHKLLIEDVPDHFAVDLTITLL</sequence>
<feature type="region of interest" description="Disordered" evidence="1">
    <location>
        <begin position="127"/>
        <end position="153"/>
    </location>
</feature>